<proteinExistence type="predicted"/>
<organism evidence="1 2">
    <name type="scientific">Clostridium perfringens</name>
    <dbReference type="NCBI Taxonomy" id="1502"/>
    <lineage>
        <taxon>Bacteria</taxon>
        <taxon>Bacillati</taxon>
        <taxon>Bacillota</taxon>
        <taxon>Clostridia</taxon>
        <taxon>Eubacteriales</taxon>
        <taxon>Clostridiaceae</taxon>
        <taxon>Clostridium</taxon>
    </lineage>
</organism>
<dbReference type="EMBL" id="UAWG01000012">
    <property type="protein sequence ID" value="SQB60285.1"/>
    <property type="molecule type" value="Genomic_DNA"/>
</dbReference>
<name>A0A2X2YIA5_CLOPF</name>
<dbReference type="RefSeq" id="WP_111926600.1">
    <property type="nucleotide sequence ID" value="NZ_JAALMT010000030.1"/>
</dbReference>
<dbReference type="Proteomes" id="UP000249986">
    <property type="component" value="Unassembled WGS sequence"/>
</dbReference>
<accession>A0A2X2YIA5</accession>
<protein>
    <submittedName>
        <fullName evidence="1">Uncharacterized protein</fullName>
    </submittedName>
</protein>
<evidence type="ECO:0000313" key="2">
    <source>
        <dbReference type="Proteomes" id="UP000249986"/>
    </source>
</evidence>
<gene>
    <name evidence="1" type="ORF">NCTC10719_01874</name>
</gene>
<reference evidence="1 2" key="1">
    <citation type="submission" date="2018-06" db="EMBL/GenBank/DDBJ databases">
        <authorList>
            <consortium name="Pathogen Informatics"/>
            <person name="Doyle S."/>
        </authorList>
    </citation>
    <scope>NUCLEOTIDE SEQUENCE [LARGE SCALE GENOMIC DNA]</scope>
    <source>
        <strain evidence="1 2">NCTC10719</strain>
    </source>
</reference>
<evidence type="ECO:0000313" key="1">
    <source>
        <dbReference type="EMBL" id="SQB60285.1"/>
    </source>
</evidence>
<sequence>MFNIGDKVKLIDTEKARGRESEAYEQYGVIEDIFKNFILIKLPNYRTCANKANIGTDGNFKLLVKNGDTWVDIGREALNDIGTVGANKTRKPFRKFKSK</sequence>
<dbReference type="AlphaFoldDB" id="A0A2X2YIA5"/>